<dbReference type="STRING" id="128403.WA1_13165"/>
<gene>
    <name evidence="2" type="ORF">WA1_13165</name>
</gene>
<dbReference type="RefSeq" id="WP_017745208.1">
    <property type="nucleotide sequence ID" value="NZ_KQ976354.1"/>
</dbReference>
<dbReference type="AlphaFoldDB" id="A0A139XEE6"/>
<protein>
    <submittedName>
        <fullName evidence="2">Uncharacterized protein</fullName>
    </submittedName>
</protein>
<organism evidence="2 3">
    <name type="scientific">Scytonema hofmannii PCC 7110</name>
    <dbReference type="NCBI Taxonomy" id="128403"/>
    <lineage>
        <taxon>Bacteria</taxon>
        <taxon>Bacillati</taxon>
        <taxon>Cyanobacteriota</taxon>
        <taxon>Cyanophyceae</taxon>
        <taxon>Nostocales</taxon>
        <taxon>Scytonemataceae</taxon>
        <taxon>Scytonema</taxon>
    </lineage>
</organism>
<reference evidence="2 3" key="1">
    <citation type="journal article" date="2013" name="Genome Biol. Evol.">
        <title>Genomes of Stigonematalean cyanobacteria (subsection V) and the evolution of oxygenic photosynthesis from prokaryotes to plastids.</title>
        <authorList>
            <person name="Dagan T."/>
            <person name="Roettger M."/>
            <person name="Stucken K."/>
            <person name="Landan G."/>
            <person name="Koch R."/>
            <person name="Major P."/>
            <person name="Gould S.B."/>
            <person name="Goremykin V.V."/>
            <person name="Rippka R."/>
            <person name="Tandeau de Marsac N."/>
            <person name="Gugger M."/>
            <person name="Lockhart P.J."/>
            <person name="Allen J.F."/>
            <person name="Brune I."/>
            <person name="Maus I."/>
            <person name="Puhler A."/>
            <person name="Martin W.F."/>
        </authorList>
    </citation>
    <scope>NUCLEOTIDE SEQUENCE [LARGE SCALE GENOMIC DNA]</scope>
    <source>
        <strain evidence="2 3">PCC 7110</strain>
    </source>
</reference>
<accession>A0A139XEE6</accession>
<evidence type="ECO:0000256" key="1">
    <source>
        <dbReference type="SAM" id="Coils"/>
    </source>
</evidence>
<dbReference type="EMBL" id="ANNX02000016">
    <property type="protein sequence ID" value="KYC43046.1"/>
    <property type="molecule type" value="Genomic_DNA"/>
</dbReference>
<comment type="caution">
    <text evidence="2">The sequence shown here is derived from an EMBL/GenBank/DDBJ whole genome shotgun (WGS) entry which is preliminary data.</text>
</comment>
<evidence type="ECO:0000313" key="2">
    <source>
        <dbReference type="EMBL" id="KYC43046.1"/>
    </source>
</evidence>
<name>A0A139XEE6_9CYAN</name>
<sequence length="183" mass="21431">MSQRRVQIVLLCEDRQQEVFTRYLLNNIGFSTINIRSLVCPKGSQSGEQFVRERYSTEVKAYRSKSSYLSIGLVVVIDADNKTVQERLKELDDALKADSQQLRQLNEAICILIPKRNVETWIHYLQGESVDEEAEYSKFSEESTCKPYVENWVNQYYLNLDEKTPLSLQVAREELQRIMQLLR</sequence>
<dbReference type="Proteomes" id="UP000076925">
    <property type="component" value="Unassembled WGS sequence"/>
</dbReference>
<dbReference type="OrthoDB" id="456421at2"/>
<feature type="coiled-coil region" evidence="1">
    <location>
        <begin position="81"/>
        <end position="108"/>
    </location>
</feature>
<evidence type="ECO:0000313" key="3">
    <source>
        <dbReference type="Proteomes" id="UP000076925"/>
    </source>
</evidence>
<proteinExistence type="predicted"/>
<keyword evidence="1" id="KW-0175">Coiled coil</keyword>
<keyword evidence="3" id="KW-1185">Reference proteome</keyword>